<reference evidence="3" key="1">
    <citation type="submission" date="2014-03" db="EMBL/GenBank/DDBJ databases">
        <authorList>
            <person name="Aksoy S."/>
            <person name="Warren W."/>
            <person name="Wilson R.K."/>
        </authorList>
    </citation>
    <scope>NUCLEOTIDE SEQUENCE [LARGE SCALE GENOMIC DNA]</scope>
    <source>
        <strain evidence="3">IAEA</strain>
    </source>
</reference>
<accession>A0A1A9ZYU2</accession>
<dbReference type="Proteomes" id="UP000092445">
    <property type="component" value="Unassembled WGS sequence"/>
</dbReference>
<keyword evidence="3" id="KW-1185">Reference proteome</keyword>
<feature type="region of interest" description="Disordered" evidence="1">
    <location>
        <begin position="121"/>
        <end position="209"/>
    </location>
</feature>
<feature type="compositionally biased region" description="Pro residues" evidence="1">
    <location>
        <begin position="168"/>
        <end position="181"/>
    </location>
</feature>
<organism evidence="2 3">
    <name type="scientific">Glossina pallidipes</name>
    <name type="common">Tsetse fly</name>
    <dbReference type="NCBI Taxonomy" id="7398"/>
    <lineage>
        <taxon>Eukaryota</taxon>
        <taxon>Metazoa</taxon>
        <taxon>Ecdysozoa</taxon>
        <taxon>Arthropoda</taxon>
        <taxon>Hexapoda</taxon>
        <taxon>Insecta</taxon>
        <taxon>Pterygota</taxon>
        <taxon>Neoptera</taxon>
        <taxon>Endopterygota</taxon>
        <taxon>Diptera</taxon>
        <taxon>Brachycera</taxon>
        <taxon>Muscomorpha</taxon>
        <taxon>Hippoboscoidea</taxon>
        <taxon>Glossinidae</taxon>
        <taxon>Glossina</taxon>
    </lineage>
</organism>
<dbReference type="EnsemblMetazoa" id="GPAI029214-RA">
    <property type="protein sequence ID" value="GPAI029214-PA"/>
    <property type="gene ID" value="GPAI029214"/>
</dbReference>
<protein>
    <submittedName>
        <fullName evidence="2">Uncharacterized protein</fullName>
    </submittedName>
</protein>
<reference evidence="2" key="2">
    <citation type="submission" date="2020-05" db="UniProtKB">
        <authorList>
            <consortium name="EnsemblMetazoa"/>
        </authorList>
    </citation>
    <scope>IDENTIFICATION</scope>
    <source>
        <strain evidence="2">IAEA</strain>
    </source>
</reference>
<sequence>MQQQHGKERNGELEICGYSQGAECQRSGDSVNSLVKIFRLQATQAPDEGPTTEDPGPCVRTVGPNGYGASKHRRPGSANRDHRWHTLRHNSEPSRRVGRQKKEPPLGYRIVNLPYSYIKISSNQQQQQRQRQQHKNQFQLKHQHQRQQQEQPQIITTLTTQTTSPSPLLAPAPPSLPPPVQNLPALVNFGNQSTTVTPSLQSNDNMTDNVCENERSVNNYSSNQQWLK</sequence>
<evidence type="ECO:0000313" key="3">
    <source>
        <dbReference type="Proteomes" id="UP000092445"/>
    </source>
</evidence>
<feature type="compositionally biased region" description="Basic and acidic residues" evidence="1">
    <location>
        <begin position="89"/>
        <end position="104"/>
    </location>
</feature>
<name>A0A1A9ZYU2_GLOPL</name>
<evidence type="ECO:0000256" key="1">
    <source>
        <dbReference type="SAM" id="MobiDB-lite"/>
    </source>
</evidence>
<feature type="compositionally biased region" description="Polar residues" evidence="1">
    <location>
        <begin position="189"/>
        <end position="209"/>
    </location>
</feature>
<feature type="compositionally biased region" description="Low complexity" evidence="1">
    <location>
        <begin position="146"/>
        <end position="167"/>
    </location>
</feature>
<dbReference type="STRING" id="7398.A0A1A9ZYU2"/>
<proteinExistence type="predicted"/>
<evidence type="ECO:0000313" key="2">
    <source>
        <dbReference type="EnsemblMetazoa" id="GPAI029214-PA"/>
    </source>
</evidence>
<dbReference type="VEuPathDB" id="VectorBase:GPAI029214"/>
<feature type="region of interest" description="Disordered" evidence="1">
    <location>
        <begin position="42"/>
        <end position="106"/>
    </location>
</feature>
<dbReference type="AlphaFoldDB" id="A0A1A9ZYU2"/>